<reference evidence="2" key="1">
    <citation type="submission" date="2015-06" db="EMBL/GenBank/DDBJ databases">
        <authorList>
            <person name="Bertelli C."/>
        </authorList>
    </citation>
    <scope>NUCLEOTIDE SEQUENCE [LARGE SCALE GENOMIC DNA]</scope>
    <source>
        <strain evidence="2">CRIB-30</strain>
    </source>
</reference>
<evidence type="ECO:0008006" key="3">
    <source>
        <dbReference type="Google" id="ProtNLM"/>
    </source>
</evidence>
<dbReference type="Proteomes" id="UP000220251">
    <property type="component" value="Unassembled WGS sequence"/>
</dbReference>
<sequence>MLSGNQPSSGKRLFLGLETSGPWPAKMPNGRIIPENGRHATLVFLGLVQGERLKELVGMTPPPPWPVGLGALATAPLLLPPEKPRCLSWELELLENREQLFAYQESLLSLFCAEGFVTPREKSRHFLPHVTLARAPFDSSSWIKGFTKQFITLGSLHLYESLGGSTYTPLHSWPVIAPAQEMNHTADLAFYIRGQSIQSLTLHAFMALTGVHPPLVRYMPPWSEVESLDDLIACINHSVSRMDIEEGSPFKAVSYHGELKTLGNGVFEWEMIVDV</sequence>
<dbReference type="InterPro" id="IPR009097">
    <property type="entry name" value="Cyclic_Pdiesterase"/>
</dbReference>
<organism evidence="1 2">
    <name type="scientific">Estrella lausannensis</name>
    <dbReference type="NCBI Taxonomy" id="483423"/>
    <lineage>
        <taxon>Bacteria</taxon>
        <taxon>Pseudomonadati</taxon>
        <taxon>Chlamydiota</taxon>
        <taxon>Chlamydiia</taxon>
        <taxon>Parachlamydiales</taxon>
        <taxon>Candidatus Criblamydiaceae</taxon>
        <taxon>Estrella</taxon>
    </lineage>
</organism>
<gene>
    <name evidence="1" type="ORF">ELAC_2112</name>
</gene>
<dbReference type="SUPFAM" id="SSF55144">
    <property type="entry name" value="LigT-like"/>
    <property type="match status" value="1"/>
</dbReference>
<dbReference type="RefSeq" id="WP_098039300.1">
    <property type="nucleotide sequence ID" value="NZ_CWGJ01000028.1"/>
</dbReference>
<dbReference type="OrthoDB" id="20729at2"/>
<protein>
    <recommendedName>
        <fullName evidence="3">2'-5' RNA ligase</fullName>
    </recommendedName>
</protein>
<keyword evidence="2" id="KW-1185">Reference proteome</keyword>
<dbReference type="EMBL" id="CWGJ01000028">
    <property type="protein sequence ID" value="CRX39433.1"/>
    <property type="molecule type" value="Genomic_DNA"/>
</dbReference>
<name>A0A0H5DSX1_9BACT</name>
<evidence type="ECO:0000313" key="2">
    <source>
        <dbReference type="Proteomes" id="UP000220251"/>
    </source>
</evidence>
<evidence type="ECO:0000313" key="1">
    <source>
        <dbReference type="EMBL" id="CRX39433.1"/>
    </source>
</evidence>
<proteinExistence type="predicted"/>
<dbReference type="AlphaFoldDB" id="A0A0H5DSX1"/>
<accession>A0A0H5DSX1</accession>
<dbReference type="Gene3D" id="3.90.1140.10">
    <property type="entry name" value="Cyclic phosphodiesterase"/>
    <property type="match status" value="1"/>
</dbReference>